<name>A0AAP0S873_LIQFO</name>
<organism evidence="3 4">
    <name type="scientific">Liquidambar formosana</name>
    <name type="common">Formosan gum</name>
    <dbReference type="NCBI Taxonomy" id="63359"/>
    <lineage>
        <taxon>Eukaryota</taxon>
        <taxon>Viridiplantae</taxon>
        <taxon>Streptophyta</taxon>
        <taxon>Embryophyta</taxon>
        <taxon>Tracheophyta</taxon>
        <taxon>Spermatophyta</taxon>
        <taxon>Magnoliopsida</taxon>
        <taxon>eudicotyledons</taxon>
        <taxon>Gunneridae</taxon>
        <taxon>Pentapetalae</taxon>
        <taxon>Saxifragales</taxon>
        <taxon>Altingiaceae</taxon>
        <taxon>Liquidambar</taxon>
    </lineage>
</organism>
<evidence type="ECO:0000256" key="2">
    <source>
        <dbReference type="ARBA" id="ARBA00022676"/>
    </source>
</evidence>
<dbReference type="PANTHER" id="PTHR48048:SF30">
    <property type="entry name" value="GLYCOSYLTRANSFERASE"/>
    <property type="match status" value="1"/>
</dbReference>
<gene>
    <name evidence="3" type="ORF">L1049_020859</name>
</gene>
<keyword evidence="4" id="KW-1185">Reference proteome</keyword>
<evidence type="ECO:0000313" key="4">
    <source>
        <dbReference type="Proteomes" id="UP001415857"/>
    </source>
</evidence>
<keyword evidence="2" id="KW-0328">Glycosyltransferase</keyword>
<evidence type="ECO:0000256" key="1">
    <source>
        <dbReference type="ARBA" id="ARBA00009995"/>
    </source>
</evidence>
<dbReference type="SUPFAM" id="SSF53756">
    <property type="entry name" value="UDP-Glycosyltransferase/glycogen phosphorylase"/>
    <property type="match status" value="1"/>
</dbReference>
<dbReference type="EMBL" id="JBBPBK010000001">
    <property type="protein sequence ID" value="KAK9292878.1"/>
    <property type="molecule type" value="Genomic_DNA"/>
</dbReference>
<dbReference type="Gene3D" id="3.40.50.2000">
    <property type="entry name" value="Glycogen Phosphorylase B"/>
    <property type="match status" value="1"/>
</dbReference>
<dbReference type="AlphaFoldDB" id="A0AAP0S873"/>
<dbReference type="GO" id="GO:0035251">
    <property type="term" value="F:UDP-glucosyltransferase activity"/>
    <property type="evidence" value="ECO:0007669"/>
    <property type="project" value="InterPro"/>
</dbReference>
<dbReference type="Proteomes" id="UP001415857">
    <property type="component" value="Unassembled WGS sequence"/>
</dbReference>
<comment type="caution">
    <text evidence="3">The sequence shown here is derived from an EMBL/GenBank/DDBJ whole genome shotgun (WGS) entry which is preliminary data.</text>
</comment>
<protein>
    <submittedName>
        <fullName evidence="3">Uncharacterized protein</fullName>
    </submittedName>
</protein>
<proteinExistence type="inferred from homology"/>
<dbReference type="PANTHER" id="PTHR48048">
    <property type="entry name" value="GLYCOSYLTRANSFERASE"/>
    <property type="match status" value="1"/>
</dbReference>
<accession>A0AAP0S873</accession>
<dbReference type="InterPro" id="IPR050481">
    <property type="entry name" value="UDP-glycosyltransf_plant"/>
</dbReference>
<keyword evidence="2" id="KW-0808">Transferase</keyword>
<comment type="similarity">
    <text evidence="1">Belongs to the UDP-glycosyltransferase family.</text>
</comment>
<evidence type="ECO:0000313" key="3">
    <source>
        <dbReference type="EMBL" id="KAK9292878.1"/>
    </source>
</evidence>
<sequence>MEEVIVLYPSPGMGHLVSMVELGKLILTHHPSFTITVLIITAPFNTGSTAPYIDQVSTTTPSIKFHHLPTITQPLNPSSSYHDLAYELPRLNNPNLHQALQSISNTSMLKALVIDFFCTAAFDITALLKIPTYYFITGCASGLAVFLHLPTIDQNTTKSIKDLNTNLNIPGLPPIPSSDMPLPFLDRTTTAYASFKNTAIQMTKSKGIIVNTVEFLEARAVKAITDGLCIPNAPIPPIFCIGPLIPTNHQTVRYENGRYRTYYSRELCERYRCY</sequence>
<dbReference type="FunFam" id="3.40.50.2000:FF:000095">
    <property type="entry name" value="Glycosyltransferase"/>
    <property type="match status" value="1"/>
</dbReference>
<reference evidence="3 4" key="1">
    <citation type="journal article" date="2024" name="Plant J.">
        <title>Genome sequences and population genomics reveal climatic adaptation and genomic divergence between two closely related sweetgum species.</title>
        <authorList>
            <person name="Xu W.Q."/>
            <person name="Ren C.Q."/>
            <person name="Zhang X.Y."/>
            <person name="Comes H.P."/>
            <person name="Liu X.H."/>
            <person name="Li Y.G."/>
            <person name="Kettle C.J."/>
            <person name="Jalonen R."/>
            <person name="Gaisberger H."/>
            <person name="Ma Y.Z."/>
            <person name="Qiu Y.X."/>
        </authorList>
    </citation>
    <scope>NUCLEOTIDE SEQUENCE [LARGE SCALE GENOMIC DNA]</scope>
    <source>
        <strain evidence="3">Hangzhou</strain>
    </source>
</reference>